<sequence length="197" mass="22025">MPLGCPVTYSAARARVIVEQRARVRCQHLLLNERASRLPATPFRHSPRLASTRRALYTRSEGRGNRATAQAPERVERAALTRSTIASTRTLAATSLLRLSRAPPPARRANRTARTSDGSALLAANRPRLTTRAMTHSRARAPNTKTTDRPAARRATRRPKPTHNARHYPPAPSRRARTRVPQNACFTRRSSRPLRKP</sequence>
<reference evidence="2 3" key="1">
    <citation type="submission" date="2019-01" db="EMBL/GenBank/DDBJ databases">
        <title>Genome sequencing of the rare red list fungi Fomitopsis rosea.</title>
        <authorList>
            <person name="Buettner E."/>
            <person name="Kellner H."/>
        </authorList>
    </citation>
    <scope>NUCLEOTIDE SEQUENCE [LARGE SCALE GENOMIC DNA]</scope>
    <source>
        <strain evidence="2 3">DSM 105464</strain>
    </source>
</reference>
<name>A0A4Y9Y491_9APHY</name>
<accession>A0A4Y9Y491</accession>
<feature type="compositionally biased region" description="Basic residues" evidence="1">
    <location>
        <begin position="152"/>
        <end position="166"/>
    </location>
</feature>
<dbReference type="AlphaFoldDB" id="A0A4Y9Y491"/>
<organism evidence="2 3">
    <name type="scientific">Rhodofomes roseus</name>
    <dbReference type="NCBI Taxonomy" id="34475"/>
    <lineage>
        <taxon>Eukaryota</taxon>
        <taxon>Fungi</taxon>
        <taxon>Dikarya</taxon>
        <taxon>Basidiomycota</taxon>
        <taxon>Agaricomycotina</taxon>
        <taxon>Agaricomycetes</taxon>
        <taxon>Polyporales</taxon>
        <taxon>Rhodofomes</taxon>
    </lineage>
</organism>
<comment type="caution">
    <text evidence="2">The sequence shown here is derived from an EMBL/GenBank/DDBJ whole genome shotgun (WGS) entry which is preliminary data.</text>
</comment>
<proteinExistence type="predicted"/>
<evidence type="ECO:0000313" key="2">
    <source>
        <dbReference type="EMBL" id="TFY55589.1"/>
    </source>
</evidence>
<dbReference type="EMBL" id="SEKV01000577">
    <property type="protein sequence ID" value="TFY55589.1"/>
    <property type="molecule type" value="Genomic_DNA"/>
</dbReference>
<protein>
    <submittedName>
        <fullName evidence="2">Uncharacterized protein</fullName>
    </submittedName>
</protein>
<evidence type="ECO:0000256" key="1">
    <source>
        <dbReference type="SAM" id="MobiDB-lite"/>
    </source>
</evidence>
<evidence type="ECO:0000313" key="3">
    <source>
        <dbReference type="Proteomes" id="UP000298390"/>
    </source>
</evidence>
<feature type="region of interest" description="Disordered" evidence="1">
    <location>
        <begin position="99"/>
        <end position="197"/>
    </location>
</feature>
<gene>
    <name evidence="2" type="ORF">EVJ58_g8151</name>
</gene>
<dbReference type="Proteomes" id="UP000298390">
    <property type="component" value="Unassembled WGS sequence"/>
</dbReference>